<keyword evidence="2" id="KW-0326">Glycosidase</keyword>
<dbReference type="GO" id="GO:0006152">
    <property type="term" value="P:purine nucleoside catabolic process"/>
    <property type="evidence" value="ECO:0007669"/>
    <property type="project" value="TreeGrafter"/>
</dbReference>
<dbReference type="GO" id="GO:0005829">
    <property type="term" value="C:cytosol"/>
    <property type="evidence" value="ECO:0007669"/>
    <property type="project" value="TreeGrafter"/>
</dbReference>
<dbReference type="Pfam" id="PF01156">
    <property type="entry name" value="IU_nuc_hydro"/>
    <property type="match status" value="1"/>
</dbReference>
<dbReference type="EMBL" id="MRUL01000013">
    <property type="protein sequence ID" value="OON38796.1"/>
    <property type="molecule type" value="Genomic_DNA"/>
</dbReference>
<comment type="caution">
    <text evidence="4">The sequence shown here is derived from an EMBL/GenBank/DDBJ whole genome shotgun (WGS) entry which is preliminary data.</text>
</comment>
<dbReference type="OrthoDB" id="9797882at2"/>
<protein>
    <submittedName>
        <fullName evidence="4">Pyrimidine-specific ribonucleoside hydrolase RihA</fullName>
    </submittedName>
</protein>
<dbReference type="RefSeq" id="WP_078003897.1">
    <property type="nucleotide sequence ID" value="NZ_MRUL01000013.1"/>
</dbReference>
<evidence type="ECO:0000313" key="5">
    <source>
        <dbReference type="Proteomes" id="UP000190667"/>
    </source>
</evidence>
<evidence type="ECO:0000256" key="2">
    <source>
        <dbReference type="ARBA" id="ARBA00023295"/>
    </source>
</evidence>
<organism evidence="4 5">
    <name type="scientific">Izhakiella australiensis</name>
    <dbReference type="NCBI Taxonomy" id="1926881"/>
    <lineage>
        <taxon>Bacteria</taxon>
        <taxon>Pseudomonadati</taxon>
        <taxon>Pseudomonadota</taxon>
        <taxon>Gammaproteobacteria</taxon>
        <taxon>Enterobacterales</taxon>
        <taxon>Erwiniaceae</taxon>
        <taxon>Izhakiella</taxon>
    </lineage>
</organism>
<dbReference type="InterPro" id="IPR036452">
    <property type="entry name" value="Ribo_hydro-like"/>
</dbReference>
<reference evidence="4 5" key="1">
    <citation type="submission" date="2016-12" db="EMBL/GenBank/DDBJ databases">
        <title>Izhakiella australiana sp. nov. of genus Izhakiella isolated from Australian desert.</title>
        <authorList>
            <person name="Ji M."/>
        </authorList>
    </citation>
    <scope>NUCLEOTIDE SEQUENCE [LARGE SCALE GENOMIC DNA]</scope>
    <source>
        <strain evidence="4 5">D4N98</strain>
    </source>
</reference>
<dbReference type="InterPro" id="IPR023186">
    <property type="entry name" value="IUNH"/>
</dbReference>
<dbReference type="GO" id="GO:0008477">
    <property type="term" value="F:purine nucleosidase activity"/>
    <property type="evidence" value="ECO:0007669"/>
    <property type="project" value="TreeGrafter"/>
</dbReference>
<keyword evidence="1 4" id="KW-0378">Hydrolase</keyword>
<accession>A0A1S8YJ95</accession>
<dbReference type="GO" id="GO:0045437">
    <property type="term" value="F:uridine nucleosidase activity"/>
    <property type="evidence" value="ECO:0007669"/>
    <property type="project" value="UniProtKB-ARBA"/>
</dbReference>
<dbReference type="Proteomes" id="UP000190667">
    <property type="component" value="Unassembled WGS sequence"/>
</dbReference>
<name>A0A1S8YJ95_9GAMM</name>
<evidence type="ECO:0000256" key="1">
    <source>
        <dbReference type="ARBA" id="ARBA00022801"/>
    </source>
</evidence>
<proteinExistence type="predicted"/>
<gene>
    <name evidence="4" type="ORF">BTJ39_17070</name>
</gene>
<dbReference type="NCBIfam" id="NF007761">
    <property type="entry name" value="PRK10443.1"/>
    <property type="match status" value="1"/>
</dbReference>
<dbReference type="AlphaFoldDB" id="A0A1S8YJ95"/>
<dbReference type="InterPro" id="IPR001910">
    <property type="entry name" value="Inosine/uridine_hydrolase_dom"/>
</dbReference>
<dbReference type="PANTHER" id="PTHR12304">
    <property type="entry name" value="INOSINE-URIDINE PREFERRING NUCLEOSIDE HYDROLASE"/>
    <property type="match status" value="1"/>
</dbReference>
<dbReference type="PANTHER" id="PTHR12304:SF4">
    <property type="entry name" value="URIDINE NUCLEOSIDASE"/>
    <property type="match status" value="1"/>
</dbReference>
<dbReference type="CDD" id="cd02651">
    <property type="entry name" value="nuc_hydro_IU_UC_XIUA"/>
    <property type="match status" value="1"/>
</dbReference>
<evidence type="ECO:0000259" key="3">
    <source>
        <dbReference type="Pfam" id="PF01156"/>
    </source>
</evidence>
<feature type="domain" description="Inosine/uridine-preferring nucleoside hydrolase" evidence="3">
    <location>
        <begin position="5"/>
        <end position="300"/>
    </location>
</feature>
<dbReference type="InterPro" id="IPR015910">
    <property type="entry name" value="I/U_nuclsd_hydro_CS"/>
</dbReference>
<sequence length="310" mass="33311">MALPLIFDCDPGIDDAIALAMALRAPQFHLLAITTSAGNQTPDKTLHNALSLCTLMGRTDIPVAGGALKPLMHPLVIAEEVHGATGLGTTTLPPVTCQPAAENAVALIARLLQESAEPVTLAVTGPMTNIALLLSSWPHLKSRIARIVFMGGAIHGGNVTPVAEFNIYVDPEAAEIVLQSGVPLVMAGLNVTHQALVMPEEVSLVRALNNPVARAVAEMLDFYMPVYRKHPRGLQGAAMHDPAVVAWLLQPELFLSEKRWVGVETQGRYTRGMTVMDPFGQNGMAPNVEILTQINRAGFIELLLDCLRRY</sequence>
<dbReference type="SUPFAM" id="SSF53590">
    <property type="entry name" value="Nucleoside hydrolase"/>
    <property type="match status" value="1"/>
</dbReference>
<dbReference type="STRING" id="1926881.BTJ39_17070"/>
<dbReference type="Gene3D" id="3.90.245.10">
    <property type="entry name" value="Ribonucleoside hydrolase-like"/>
    <property type="match status" value="1"/>
</dbReference>
<dbReference type="PROSITE" id="PS01247">
    <property type="entry name" value="IUNH"/>
    <property type="match status" value="1"/>
</dbReference>
<keyword evidence="5" id="KW-1185">Reference proteome</keyword>
<evidence type="ECO:0000313" key="4">
    <source>
        <dbReference type="EMBL" id="OON38796.1"/>
    </source>
</evidence>